<sequence>MSQASKQSNLSWWQLSFIGVGCIIGTGYFLGSSIAIQKAGFAVLIAYLLSGIGTWIVYEALAKMTANHPEKGSFRTYAKHAYGQWAGFSNGWMYWSAEMLIMGSQLTAIAIFAQFWLPNIPIWIFAAVFAILGLLIILLGVQKVEQMENMFGIMKLSAIIMFIIVACFILFSNQSESVFQSSTQLSLPHGGIGLWVALLYAFYSFGGIEVMGLMAQELKDPKDAPKAGKFMIIALTLLYLLSIYLILKLTPISAINIDESPLLTTLGHFNITWLIHFFNGMLIIAGFSTMVASLYGVTTMLVTLADEGDAPKFFARRGKLKVPLPAFILTSTIVAVSIVIALLLPDKIFEYITTAAGLMLLYTWMFILFSFSKLLIKSVYDRIKVIFAFILILAAVSGTLFDQISRIGFFVSIVFLIIIAVTTWIKQRKGIN</sequence>
<keyword evidence="2" id="KW-0813">Transport</keyword>
<evidence type="ECO:0000256" key="4">
    <source>
        <dbReference type="ARBA" id="ARBA00022970"/>
    </source>
</evidence>
<proteinExistence type="predicted"/>
<dbReference type="PIRSF" id="PIRSF006060">
    <property type="entry name" value="AA_transporter"/>
    <property type="match status" value="1"/>
</dbReference>
<dbReference type="PANTHER" id="PTHR43495">
    <property type="entry name" value="GABA PERMEASE"/>
    <property type="match status" value="1"/>
</dbReference>
<evidence type="ECO:0000313" key="9">
    <source>
        <dbReference type="EMBL" id="OEH94451.1"/>
    </source>
</evidence>
<feature type="transmembrane region" description="Helical" evidence="7">
    <location>
        <begin position="192"/>
        <end position="215"/>
    </location>
</feature>
<feature type="transmembrane region" description="Helical" evidence="7">
    <location>
        <begin position="227"/>
        <end position="247"/>
    </location>
</feature>
<feature type="domain" description="Amino acid permease/ SLC12A" evidence="8">
    <location>
        <begin position="15"/>
        <end position="382"/>
    </location>
</feature>
<dbReference type="GO" id="GO:0005886">
    <property type="term" value="C:plasma membrane"/>
    <property type="evidence" value="ECO:0007669"/>
    <property type="project" value="UniProtKB-SubCell"/>
</dbReference>
<feature type="transmembrane region" description="Helical" evidence="7">
    <location>
        <begin position="12"/>
        <end position="35"/>
    </location>
</feature>
<dbReference type="Gene3D" id="1.20.1740.10">
    <property type="entry name" value="Amino acid/polyamine transporter I"/>
    <property type="match status" value="1"/>
</dbReference>
<keyword evidence="6 7" id="KW-0472">Membrane</keyword>
<keyword evidence="10" id="KW-1185">Reference proteome</keyword>
<evidence type="ECO:0000256" key="3">
    <source>
        <dbReference type="ARBA" id="ARBA00022692"/>
    </source>
</evidence>
<comment type="caution">
    <text evidence="9">The sequence shown here is derived from an EMBL/GenBank/DDBJ whole genome shotgun (WGS) entry which is preliminary data.</text>
</comment>
<dbReference type="Pfam" id="PF00324">
    <property type="entry name" value="AA_permease"/>
    <property type="match status" value="1"/>
</dbReference>
<evidence type="ECO:0000259" key="8">
    <source>
        <dbReference type="Pfam" id="PF00324"/>
    </source>
</evidence>
<evidence type="ECO:0000256" key="2">
    <source>
        <dbReference type="ARBA" id="ARBA00022448"/>
    </source>
</evidence>
<dbReference type="GO" id="GO:0055085">
    <property type="term" value="P:transmembrane transport"/>
    <property type="evidence" value="ECO:0007669"/>
    <property type="project" value="InterPro"/>
</dbReference>
<feature type="transmembrane region" description="Helical" evidence="7">
    <location>
        <begin position="324"/>
        <end position="345"/>
    </location>
</feature>
<evidence type="ECO:0000313" key="10">
    <source>
        <dbReference type="Proteomes" id="UP000095209"/>
    </source>
</evidence>
<name>A0A1E5LK56_9BACI</name>
<feature type="transmembrane region" description="Helical" evidence="7">
    <location>
        <begin position="351"/>
        <end position="371"/>
    </location>
</feature>
<feature type="transmembrane region" description="Helical" evidence="7">
    <location>
        <begin position="122"/>
        <end position="141"/>
    </location>
</feature>
<accession>A0A1E5LK56</accession>
<dbReference type="AlphaFoldDB" id="A0A1E5LK56"/>
<feature type="transmembrane region" description="Helical" evidence="7">
    <location>
        <begin position="383"/>
        <end position="401"/>
    </location>
</feature>
<keyword evidence="5 7" id="KW-1133">Transmembrane helix</keyword>
<dbReference type="Proteomes" id="UP000095209">
    <property type="component" value="Unassembled WGS sequence"/>
</dbReference>
<dbReference type="PROSITE" id="PS51257">
    <property type="entry name" value="PROKAR_LIPOPROTEIN"/>
    <property type="match status" value="1"/>
</dbReference>
<evidence type="ECO:0000256" key="5">
    <source>
        <dbReference type="ARBA" id="ARBA00022989"/>
    </source>
</evidence>
<feature type="transmembrane region" description="Helical" evidence="7">
    <location>
        <begin position="153"/>
        <end position="172"/>
    </location>
</feature>
<dbReference type="PANTHER" id="PTHR43495:SF5">
    <property type="entry name" value="GAMMA-AMINOBUTYRIC ACID PERMEASE"/>
    <property type="match status" value="1"/>
</dbReference>
<comment type="subcellular location">
    <subcellularLocation>
        <location evidence="1">Cell membrane</location>
        <topology evidence="1">Multi-pass membrane protein</topology>
    </subcellularLocation>
</comment>
<keyword evidence="3 7" id="KW-0812">Transmembrane</keyword>
<keyword evidence="4" id="KW-0029">Amino-acid transport</keyword>
<dbReference type="STRING" id="1305675.BFG57_08300"/>
<dbReference type="InterPro" id="IPR004841">
    <property type="entry name" value="AA-permease/SLC12A_dom"/>
</dbReference>
<organism evidence="9 10">
    <name type="scientific">Bacillus solimangrovi</name>
    <dbReference type="NCBI Taxonomy" id="1305675"/>
    <lineage>
        <taxon>Bacteria</taxon>
        <taxon>Bacillati</taxon>
        <taxon>Bacillota</taxon>
        <taxon>Bacilli</taxon>
        <taxon>Bacillales</taxon>
        <taxon>Bacillaceae</taxon>
        <taxon>Bacillus</taxon>
    </lineage>
</organism>
<feature type="transmembrane region" description="Helical" evidence="7">
    <location>
        <begin position="407"/>
        <end position="425"/>
    </location>
</feature>
<gene>
    <name evidence="9" type="ORF">BFG57_08300</name>
</gene>
<dbReference type="OrthoDB" id="9780162at2"/>
<dbReference type="EMBL" id="MJEH01000002">
    <property type="protein sequence ID" value="OEH94451.1"/>
    <property type="molecule type" value="Genomic_DNA"/>
</dbReference>
<feature type="transmembrane region" description="Helical" evidence="7">
    <location>
        <begin position="41"/>
        <end position="61"/>
    </location>
</feature>
<evidence type="ECO:0000256" key="7">
    <source>
        <dbReference type="SAM" id="Phobius"/>
    </source>
</evidence>
<feature type="transmembrane region" description="Helical" evidence="7">
    <location>
        <begin position="271"/>
        <end position="304"/>
    </location>
</feature>
<evidence type="ECO:0000256" key="1">
    <source>
        <dbReference type="ARBA" id="ARBA00004651"/>
    </source>
</evidence>
<dbReference type="GO" id="GO:0006865">
    <property type="term" value="P:amino acid transport"/>
    <property type="evidence" value="ECO:0007669"/>
    <property type="project" value="UniProtKB-KW"/>
</dbReference>
<reference evidence="9 10" key="1">
    <citation type="submission" date="2016-08" db="EMBL/GenBank/DDBJ databases">
        <title>Genome of Bacillus solimangrovi GH2-4.</title>
        <authorList>
            <person name="Lim S."/>
            <person name="Kim B.-C."/>
        </authorList>
    </citation>
    <scope>NUCLEOTIDE SEQUENCE [LARGE SCALE GENOMIC DNA]</scope>
    <source>
        <strain evidence="9 10">GH2-4</strain>
    </source>
</reference>
<dbReference type="RefSeq" id="WP_069715598.1">
    <property type="nucleotide sequence ID" value="NZ_MJEH01000002.1"/>
</dbReference>
<evidence type="ECO:0000256" key="6">
    <source>
        <dbReference type="ARBA" id="ARBA00023136"/>
    </source>
</evidence>
<protein>
    <submittedName>
        <fullName evidence="9">Transporter</fullName>
    </submittedName>
</protein>